<dbReference type="EMBL" id="JAHBFI010000008">
    <property type="protein sequence ID" value="MBZ5962286.1"/>
    <property type="molecule type" value="Genomic_DNA"/>
</dbReference>
<accession>A0A9Q3SY98</accession>
<feature type="transmembrane region" description="Helical" evidence="1">
    <location>
        <begin position="56"/>
        <end position="76"/>
    </location>
</feature>
<name>A0A9Q3SY98_9LACO</name>
<protein>
    <submittedName>
        <fullName evidence="2">Uncharacterized protein</fullName>
    </submittedName>
</protein>
<organism evidence="2 3">
    <name type="scientific">Leuconostoc gasicomitatum</name>
    <dbReference type="NCBI Taxonomy" id="115778"/>
    <lineage>
        <taxon>Bacteria</taxon>
        <taxon>Bacillati</taxon>
        <taxon>Bacillota</taxon>
        <taxon>Bacilli</taxon>
        <taxon>Lactobacillales</taxon>
        <taxon>Lactobacillaceae</taxon>
        <taxon>Leuconostoc</taxon>
        <taxon>Leuconostoc gelidum group</taxon>
    </lineage>
</organism>
<gene>
    <name evidence="2" type="ORF">KIJ12_03800</name>
</gene>
<dbReference type="RefSeq" id="WP_013231077.1">
    <property type="nucleotide sequence ID" value="NZ_BPKT01000010.1"/>
</dbReference>
<feature type="transmembrane region" description="Helical" evidence="1">
    <location>
        <begin position="7"/>
        <end position="29"/>
    </location>
</feature>
<keyword evidence="1" id="KW-0472">Membrane</keyword>
<dbReference type="Proteomes" id="UP000752647">
    <property type="component" value="Unassembled WGS sequence"/>
</dbReference>
<comment type="caution">
    <text evidence="2">The sequence shown here is derived from an EMBL/GenBank/DDBJ whole genome shotgun (WGS) entry which is preliminary data.</text>
</comment>
<evidence type="ECO:0000313" key="2">
    <source>
        <dbReference type="EMBL" id="MBZ5962286.1"/>
    </source>
</evidence>
<evidence type="ECO:0000256" key="1">
    <source>
        <dbReference type="SAM" id="Phobius"/>
    </source>
</evidence>
<dbReference type="OMA" id="GQNINVY"/>
<keyword evidence="1" id="KW-0812">Transmembrane</keyword>
<proteinExistence type="predicted"/>
<keyword evidence="1" id="KW-1133">Transmembrane helix</keyword>
<feature type="transmembrane region" description="Helical" evidence="1">
    <location>
        <begin position="97"/>
        <end position="119"/>
    </location>
</feature>
<evidence type="ECO:0000313" key="3">
    <source>
        <dbReference type="Proteomes" id="UP000752647"/>
    </source>
</evidence>
<feature type="transmembrane region" description="Helical" evidence="1">
    <location>
        <begin position="156"/>
        <end position="178"/>
    </location>
</feature>
<reference evidence="2" key="1">
    <citation type="submission" date="2021-05" db="EMBL/GenBank/DDBJ databases">
        <title>Pangenome of Leuconostoc gelidum warrants species status for Leuconostoc gelidum subsp. gasicomitatum.</title>
        <authorList>
            <person name="Johansson P."/>
            <person name="Sade E."/>
            <person name="Hultman J."/>
            <person name="Auvinen P."/>
            <person name="Bjorkroth J."/>
        </authorList>
    </citation>
    <scope>NUCLEOTIDE SEQUENCE</scope>
    <source>
        <strain evidence="2">A.21.4</strain>
    </source>
</reference>
<feature type="transmembrane region" description="Helical" evidence="1">
    <location>
        <begin position="239"/>
        <end position="262"/>
    </location>
</feature>
<dbReference type="GeneID" id="34301946"/>
<sequence length="269" mass="30280">MSKRVLFYLITIFFVFGGIVTIETLLAIFEANTLPHNALNTSNTFYMLQFGNVSEIVSILMLIMIPISGSLLFTYIKNNNYFYSFIQRHSYKKFLSKALIVTFLTAFIFSLVILLYQLLLISLSIHPLDWGNIDAKNVISGVAMFDDGNLSSTVKFILLSSFGWGIYANLVFSIGLFIKKNAINIISGGIIGSSLIIVPALVSHLFQGTLLKMVYIVSLPTLIAPGQMNVQYFGNQNKLYLYFVLSTMVYMSLTLGIVYFWIKKKQKEG</sequence>
<dbReference type="AlphaFoldDB" id="A0A9Q3SY98"/>
<feature type="transmembrane region" description="Helical" evidence="1">
    <location>
        <begin position="185"/>
        <end position="206"/>
    </location>
</feature>